<organism evidence="1 2">
    <name type="scientific">Cyclostephanos tholiformis</name>
    <dbReference type="NCBI Taxonomy" id="382380"/>
    <lineage>
        <taxon>Eukaryota</taxon>
        <taxon>Sar</taxon>
        <taxon>Stramenopiles</taxon>
        <taxon>Ochrophyta</taxon>
        <taxon>Bacillariophyta</taxon>
        <taxon>Coscinodiscophyceae</taxon>
        <taxon>Thalassiosirophycidae</taxon>
        <taxon>Stephanodiscales</taxon>
        <taxon>Stephanodiscaceae</taxon>
        <taxon>Cyclostephanos</taxon>
    </lineage>
</organism>
<reference evidence="1 2" key="1">
    <citation type="submission" date="2024-10" db="EMBL/GenBank/DDBJ databases">
        <title>Updated reference genomes for cyclostephanoid diatoms.</title>
        <authorList>
            <person name="Roberts W.R."/>
            <person name="Alverson A.J."/>
        </authorList>
    </citation>
    <scope>NUCLEOTIDE SEQUENCE [LARGE SCALE GENOMIC DNA]</scope>
    <source>
        <strain evidence="1 2">AJA228-03</strain>
    </source>
</reference>
<keyword evidence="2" id="KW-1185">Reference proteome</keyword>
<evidence type="ECO:0000313" key="2">
    <source>
        <dbReference type="Proteomes" id="UP001530377"/>
    </source>
</evidence>
<evidence type="ECO:0000313" key="1">
    <source>
        <dbReference type="EMBL" id="KAL3811362.1"/>
    </source>
</evidence>
<comment type="caution">
    <text evidence="1">The sequence shown here is derived from an EMBL/GenBank/DDBJ whole genome shotgun (WGS) entry which is preliminary data.</text>
</comment>
<proteinExistence type="predicted"/>
<protein>
    <submittedName>
        <fullName evidence="1">Uncharacterized protein</fullName>
    </submittedName>
</protein>
<name>A0ABD3REB0_9STRA</name>
<dbReference type="EMBL" id="JALLPB020000266">
    <property type="protein sequence ID" value="KAL3811362.1"/>
    <property type="molecule type" value="Genomic_DNA"/>
</dbReference>
<accession>A0ABD3REB0</accession>
<sequence length="326" mass="38429">MRKLNARETYMAHRKYFDGIPSDDGGTDNLSVARDVNDRCGRVFDGSSGEDGCIDDIPFAHDVSDTSSMRVFITKKALVLARSLKLDVYDIFLDMKEHALVSDVAVEMAKVTENDVRDYLDRRCDRLISIISMNDYERIETHMIRNPRFNGEKNIDYERQNSAYFGLRRAKEVYHRNWRESEDIDNSRKARFRPYPSMLQPKQKEFRSGNQYFRRGIHDKENRIGRQADILRRETPLTARRPVYEAKSSTHYIGSVPLSQLVSKPWSEPQTSLESYDVSQFRQTSRQIFRNTYRVEQEQQRQRHEEQLKSADVLPRNQMPECDEFF</sequence>
<dbReference type="AlphaFoldDB" id="A0ABD3REB0"/>
<dbReference type="Proteomes" id="UP001530377">
    <property type="component" value="Unassembled WGS sequence"/>
</dbReference>
<gene>
    <name evidence="1" type="ORF">ACHAXA_000778</name>
</gene>